<reference evidence="1" key="1">
    <citation type="journal article" date="2015" name="Nature">
        <title>Complex archaea that bridge the gap between prokaryotes and eukaryotes.</title>
        <authorList>
            <person name="Spang A."/>
            <person name="Saw J.H."/>
            <person name="Jorgensen S.L."/>
            <person name="Zaremba-Niedzwiedzka K."/>
            <person name="Martijn J."/>
            <person name="Lind A.E."/>
            <person name="van Eijk R."/>
            <person name="Schleper C."/>
            <person name="Guy L."/>
            <person name="Ettema T.J."/>
        </authorList>
    </citation>
    <scope>NUCLEOTIDE SEQUENCE</scope>
</reference>
<dbReference type="AlphaFoldDB" id="A0A0F9CMW8"/>
<protein>
    <submittedName>
        <fullName evidence="1">Uncharacterized protein</fullName>
    </submittedName>
</protein>
<sequence length="28" mass="3154">YGQAFFRRNIPQDDRVISASRGQQSTVG</sequence>
<name>A0A0F9CMW8_9ZZZZ</name>
<organism evidence="1">
    <name type="scientific">marine sediment metagenome</name>
    <dbReference type="NCBI Taxonomy" id="412755"/>
    <lineage>
        <taxon>unclassified sequences</taxon>
        <taxon>metagenomes</taxon>
        <taxon>ecological metagenomes</taxon>
    </lineage>
</organism>
<accession>A0A0F9CMW8</accession>
<comment type="caution">
    <text evidence="1">The sequence shown here is derived from an EMBL/GenBank/DDBJ whole genome shotgun (WGS) entry which is preliminary data.</text>
</comment>
<feature type="non-terminal residue" evidence="1">
    <location>
        <position position="1"/>
    </location>
</feature>
<gene>
    <name evidence="1" type="ORF">LCGC14_2647450</name>
</gene>
<dbReference type="EMBL" id="LAZR01045818">
    <property type="protein sequence ID" value="KKK97971.1"/>
    <property type="molecule type" value="Genomic_DNA"/>
</dbReference>
<proteinExistence type="predicted"/>
<evidence type="ECO:0000313" key="1">
    <source>
        <dbReference type="EMBL" id="KKK97971.1"/>
    </source>
</evidence>